<dbReference type="Pfam" id="PF01258">
    <property type="entry name" value="zf-dskA_traR"/>
    <property type="match status" value="1"/>
</dbReference>
<keyword evidence="3" id="KW-0862">Zinc</keyword>
<name>A0A1Y0IE72_9GAMM</name>
<evidence type="ECO:0000259" key="6">
    <source>
        <dbReference type="Pfam" id="PF01258"/>
    </source>
</evidence>
<dbReference type="SUPFAM" id="SSF57716">
    <property type="entry name" value="Glucocorticoid receptor-like (DNA-binding domain)"/>
    <property type="match status" value="1"/>
</dbReference>
<dbReference type="SUPFAM" id="SSF109635">
    <property type="entry name" value="DnaK suppressor protein DksA, alpha-hairpin domain"/>
    <property type="match status" value="1"/>
</dbReference>
<dbReference type="GO" id="GO:0008270">
    <property type="term" value="F:zinc ion binding"/>
    <property type="evidence" value="ECO:0007669"/>
    <property type="project" value="UniProtKB-KW"/>
</dbReference>
<dbReference type="Proteomes" id="UP000196027">
    <property type="component" value="Chromosome"/>
</dbReference>
<dbReference type="AlphaFoldDB" id="A0A1Y0IE72"/>
<dbReference type="RefSeq" id="WP_198343103.1">
    <property type="nucleotide sequence ID" value="NZ_CP021425.1"/>
</dbReference>
<reference evidence="8 9" key="1">
    <citation type="submission" date="2017-05" db="EMBL/GenBank/DDBJ databases">
        <title>Genomic insights into alkan degradation activity of Oleiphilus messinensis.</title>
        <authorList>
            <person name="Kozyavkin S.A."/>
            <person name="Slesarev A.I."/>
            <person name="Golyshin P.N."/>
            <person name="Korzhenkov A."/>
            <person name="Golyshina O.N."/>
            <person name="Toshchakov S.V."/>
        </authorList>
    </citation>
    <scope>NUCLEOTIDE SEQUENCE [LARGE SCALE GENOMIC DNA]</scope>
    <source>
        <strain evidence="8 9">ME102</strain>
    </source>
</reference>
<dbReference type="InterPro" id="IPR000962">
    <property type="entry name" value="Znf_DskA_TraR"/>
</dbReference>
<keyword evidence="5" id="KW-0175">Coiled coil</keyword>
<dbReference type="InterPro" id="IPR037187">
    <property type="entry name" value="DnaK_N"/>
</dbReference>
<dbReference type="PANTHER" id="PTHR33823:SF4">
    <property type="entry name" value="GENERAL STRESS PROTEIN 16O"/>
    <property type="match status" value="1"/>
</dbReference>
<evidence type="ECO:0000256" key="1">
    <source>
        <dbReference type="ARBA" id="ARBA00022723"/>
    </source>
</evidence>
<feature type="domain" description="DnaK suppressor protein-like N-terminal" evidence="7">
    <location>
        <begin position="9"/>
        <end position="71"/>
    </location>
</feature>
<organism evidence="8 9">
    <name type="scientific">Oleiphilus messinensis</name>
    <dbReference type="NCBI Taxonomy" id="141451"/>
    <lineage>
        <taxon>Bacteria</taxon>
        <taxon>Pseudomonadati</taxon>
        <taxon>Pseudomonadota</taxon>
        <taxon>Gammaproteobacteria</taxon>
        <taxon>Oceanospirillales</taxon>
        <taxon>Oleiphilaceae</taxon>
        <taxon>Oleiphilus</taxon>
    </lineage>
</organism>
<protein>
    <submittedName>
        <fullName evidence="8">TraR/DksA family transcriptional regulator</fullName>
    </submittedName>
</protein>
<dbReference type="InterPro" id="IPR048487">
    <property type="entry name" value="DksA-like_N"/>
</dbReference>
<evidence type="ECO:0000256" key="3">
    <source>
        <dbReference type="ARBA" id="ARBA00022833"/>
    </source>
</evidence>
<sequence length="108" mass="12199">MNSQKELRTQLIERRTELEKRLEAIKVDLGKPLDHDFAEQAVELENGEVLDVLGAEAESEIQQINHALIRMDEGLFGECQACGEPIAEARLKVRPFTSFCVKCAETQE</sequence>
<proteinExistence type="predicted"/>
<accession>A0A1Y0IE72</accession>
<dbReference type="KEGG" id="ome:OLMES_4762"/>
<feature type="zinc finger region" description="dksA C4-type" evidence="4">
    <location>
        <begin position="79"/>
        <end position="103"/>
    </location>
</feature>
<evidence type="ECO:0000256" key="4">
    <source>
        <dbReference type="PROSITE-ProRule" id="PRU00510"/>
    </source>
</evidence>
<evidence type="ECO:0000313" key="9">
    <source>
        <dbReference type="Proteomes" id="UP000196027"/>
    </source>
</evidence>
<dbReference type="PANTHER" id="PTHR33823">
    <property type="entry name" value="RNA POLYMERASE-BINDING TRANSCRIPTION FACTOR DKSA-RELATED"/>
    <property type="match status" value="1"/>
</dbReference>
<evidence type="ECO:0000259" key="7">
    <source>
        <dbReference type="Pfam" id="PF21173"/>
    </source>
</evidence>
<dbReference type="PROSITE" id="PS51128">
    <property type="entry name" value="ZF_DKSA_2"/>
    <property type="match status" value="1"/>
</dbReference>
<dbReference type="Gene3D" id="1.20.120.910">
    <property type="entry name" value="DksA, coiled-coil domain"/>
    <property type="match status" value="1"/>
</dbReference>
<evidence type="ECO:0000256" key="5">
    <source>
        <dbReference type="SAM" id="Coils"/>
    </source>
</evidence>
<dbReference type="EMBL" id="CP021425">
    <property type="protein sequence ID" value="ARU58751.1"/>
    <property type="molecule type" value="Genomic_DNA"/>
</dbReference>
<keyword evidence="1" id="KW-0479">Metal-binding</keyword>
<keyword evidence="2" id="KW-0863">Zinc-finger</keyword>
<dbReference type="Pfam" id="PF21173">
    <property type="entry name" value="DksA-like_N"/>
    <property type="match status" value="1"/>
</dbReference>
<feature type="coiled-coil region" evidence="5">
    <location>
        <begin position="1"/>
        <end position="28"/>
    </location>
</feature>
<gene>
    <name evidence="8" type="ORF">OLMES_4762</name>
</gene>
<keyword evidence="9" id="KW-1185">Reference proteome</keyword>
<feature type="domain" description="Zinc finger DksA/TraR C4-type" evidence="6">
    <location>
        <begin position="74"/>
        <end position="108"/>
    </location>
</feature>
<evidence type="ECO:0000313" key="8">
    <source>
        <dbReference type="EMBL" id="ARU58751.1"/>
    </source>
</evidence>
<evidence type="ECO:0000256" key="2">
    <source>
        <dbReference type="ARBA" id="ARBA00022771"/>
    </source>
</evidence>